<reference evidence="2 3" key="1">
    <citation type="submission" date="2021-03" db="EMBL/GenBank/DDBJ databases">
        <authorList>
            <person name="D'Agostino P."/>
            <person name="Huntemann M."/>
            <person name="Clum A."/>
            <person name="Spunde A."/>
            <person name="Palaniappan K."/>
            <person name="Ritter S."/>
            <person name="Mikhailova N."/>
            <person name="Chen I.-M."/>
            <person name="Stamatis D."/>
            <person name="Reddy T."/>
            <person name="O'Malley R."/>
            <person name="Daum C."/>
            <person name="Shapiro N."/>
            <person name="Ivanova N."/>
            <person name="Kyrpides N."/>
            <person name="Woyke T."/>
        </authorList>
    </citation>
    <scope>NUCLEOTIDE SEQUENCE [LARGE SCALE GENOMIC DNA]</scope>
    <source>
        <strain evidence="2 3">WS4403</strain>
    </source>
</reference>
<keyword evidence="3" id="KW-1185">Reference proteome</keyword>
<protein>
    <submittedName>
        <fullName evidence="2">Membrane protein YccC</fullName>
    </submittedName>
</protein>
<gene>
    <name evidence="2" type="ORF">J2125_004124</name>
</gene>
<dbReference type="Proteomes" id="UP001195624">
    <property type="component" value="Unassembled WGS sequence"/>
</dbReference>
<accession>A0ABS4PFK3</accession>
<organism evidence="2 3">
    <name type="scientific">Winslowiella toletana</name>
    <dbReference type="NCBI Taxonomy" id="92490"/>
    <lineage>
        <taxon>Bacteria</taxon>
        <taxon>Pseudomonadati</taxon>
        <taxon>Pseudomonadota</taxon>
        <taxon>Gammaproteobacteria</taxon>
        <taxon>Enterobacterales</taxon>
        <taxon>Erwiniaceae</taxon>
        <taxon>Winslowiella</taxon>
    </lineage>
</organism>
<evidence type="ECO:0000313" key="2">
    <source>
        <dbReference type="EMBL" id="MBP2170932.1"/>
    </source>
</evidence>
<keyword evidence="1" id="KW-0472">Membrane</keyword>
<evidence type="ECO:0000313" key="3">
    <source>
        <dbReference type="Proteomes" id="UP001195624"/>
    </source>
</evidence>
<name>A0ABS4PFK3_9GAMM</name>
<reference evidence="3" key="2">
    <citation type="submission" date="2023-07" db="EMBL/GenBank/DDBJ databases">
        <title>Genome mining of underrepresented organisms for secondary metabolites.</title>
        <authorList>
            <person name="D'Agostino P.M."/>
        </authorList>
    </citation>
    <scope>NUCLEOTIDE SEQUENCE [LARGE SCALE GENOMIC DNA]</scope>
    <source>
        <strain evidence="3">WS4403</strain>
    </source>
</reference>
<keyword evidence="1" id="KW-0812">Transmembrane</keyword>
<dbReference type="EMBL" id="JAGGMQ010000001">
    <property type="protein sequence ID" value="MBP2170932.1"/>
    <property type="molecule type" value="Genomic_DNA"/>
</dbReference>
<proteinExistence type="predicted"/>
<keyword evidence="1" id="KW-1133">Transmembrane helix</keyword>
<sequence>MKKIIILMFFFAGLFFCIIKSVAVIVPVDFTYAAAKFFGINGDEKIYDFLIYFNLMISFVLSALLTVFVYFIWSRKKI</sequence>
<evidence type="ECO:0000256" key="1">
    <source>
        <dbReference type="SAM" id="Phobius"/>
    </source>
</evidence>
<dbReference type="RefSeq" id="WP_017801853.1">
    <property type="nucleotide sequence ID" value="NZ_JAGGMQ010000001.1"/>
</dbReference>
<feature type="transmembrane region" description="Helical" evidence="1">
    <location>
        <begin position="49"/>
        <end position="73"/>
    </location>
</feature>
<comment type="caution">
    <text evidence="2">The sequence shown here is derived from an EMBL/GenBank/DDBJ whole genome shotgun (WGS) entry which is preliminary data.</text>
</comment>